<accession>A0A8T1NH82</accession>
<evidence type="ECO:0000256" key="3">
    <source>
        <dbReference type="ARBA" id="ARBA00022737"/>
    </source>
</evidence>
<dbReference type="InterPro" id="IPR011011">
    <property type="entry name" value="Znf_FYVE_PHD"/>
</dbReference>
<feature type="domain" description="PHD-type" evidence="11">
    <location>
        <begin position="286"/>
        <end position="345"/>
    </location>
</feature>
<feature type="region of interest" description="Disordered" evidence="10">
    <location>
        <begin position="667"/>
        <end position="705"/>
    </location>
</feature>
<dbReference type="PROSITE" id="PS50089">
    <property type="entry name" value="ZF_RING_2"/>
    <property type="match status" value="1"/>
</dbReference>
<keyword evidence="6" id="KW-0805">Transcription regulation</keyword>
<evidence type="ECO:0000259" key="12">
    <source>
        <dbReference type="PROSITE" id="PS50089"/>
    </source>
</evidence>
<feature type="region of interest" description="Disordered" evidence="10">
    <location>
        <begin position="720"/>
        <end position="755"/>
    </location>
</feature>
<evidence type="ECO:0000313" key="14">
    <source>
        <dbReference type="EMBL" id="KAG6676936.1"/>
    </source>
</evidence>
<keyword evidence="8" id="KW-0539">Nucleus</keyword>
<dbReference type="CDD" id="cd16448">
    <property type="entry name" value="RING-H2"/>
    <property type="match status" value="1"/>
</dbReference>
<gene>
    <name evidence="13" type="ORF">CIPAW_14G001000</name>
    <name evidence="14" type="ORF">I3842_14G003100</name>
</gene>
<dbReference type="Pfam" id="PF00628">
    <property type="entry name" value="PHD"/>
    <property type="match status" value="1"/>
</dbReference>
<dbReference type="PANTHER" id="PTHR45888">
    <property type="entry name" value="HL01030P-RELATED"/>
    <property type="match status" value="1"/>
</dbReference>
<dbReference type="SMART" id="SM00184">
    <property type="entry name" value="RING"/>
    <property type="match status" value="2"/>
</dbReference>
<reference evidence="13" key="1">
    <citation type="submission" date="2020-12" db="EMBL/GenBank/DDBJ databases">
        <title>WGS assembly of Carya illinoinensis cv. Pawnee.</title>
        <authorList>
            <person name="Platts A."/>
            <person name="Shu S."/>
            <person name="Wright S."/>
            <person name="Barry K."/>
            <person name="Edger P."/>
            <person name="Pires J.C."/>
            <person name="Schmutz J."/>
        </authorList>
    </citation>
    <scope>NUCLEOTIDE SEQUENCE</scope>
    <source>
        <tissue evidence="13">Leaf</tissue>
    </source>
</reference>
<evidence type="ECO:0000256" key="1">
    <source>
        <dbReference type="ARBA" id="ARBA00004123"/>
    </source>
</evidence>
<keyword evidence="2" id="KW-0479">Metal-binding</keyword>
<keyword evidence="15" id="KW-1185">Reference proteome</keyword>
<dbReference type="PANTHER" id="PTHR45888:SF4">
    <property type="entry name" value="PHD FINGER PROTEIN 10"/>
    <property type="match status" value="1"/>
</dbReference>
<evidence type="ECO:0000259" key="11">
    <source>
        <dbReference type="PROSITE" id="PS50016"/>
    </source>
</evidence>
<keyword evidence="3" id="KW-0677">Repeat</keyword>
<dbReference type="GO" id="GO:0005634">
    <property type="term" value="C:nucleus"/>
    <property type="evidence" value="ECO:0007669"/>
    <property type="project" value="UniProtKB-SubCell"/>
</dbReference>
<dbReference type="AlphaFoldDB" id="A0A8T1NH82"/>
<evidence type="ECO:0000256" key="5">
    <source>
        <dbReference type="ARBA" id="ARBA00022833"/>
    </source>
</evidence>
<evidence type="ECO:0000256" key="6">
    <source>
        <dbReference type="ARBA" id="ARBA00023015"/>
    </source>
</evidence>
<feature type="domain" description="RING-type" evidence="12">
    <location>
        <begin position="151"/>
        <end position="204"/>
    </location>
</feature>
<dbReference type="EMBL" id="CM031838">
    <property type="protein sequence ID" value="KAG6676936.1"/>
    <property type="molecule type" value="Genomic_DNA"/>
</dbReference>
<keyword evidence="7" id="KW-0804">Transcription</keyword>
<dbReference type="InterPro" id="IPR001965">
    <property type="entry name" value="Znf_PHD"/>
</dbReference>
<evidence type="ECO:0000256" key="8">
    <source>
        <dbReference type="ARBA" id="ARBA00023242"/>
    </source>
</evidence>
<feature type="compositionally biased region" description="Basic and acidic residues" evidence="10">
    <location>
        <begin position="674"/>
        <end position="692"/>
    </location>
</feature>
<evidence type="ECO:0000256" key="9">
    <source>
        <dbReference type="PROSITE-ProRule" id="PRU00175"/>
    </source>
</evidence>
<dbReference type="EMBL" id="CM031822">
    <property type="protein sequence ID" value="KAG6628233.1"/>
    <property type="molecule type" value="Genomic_DNA"/>
</dbReference>
<comment type="subcellular location">
    <subcellularLocation>
        <location evidence="1">Nucleus</location>
    </subcellularLocation>
</comment>
<name>A0A8T1NH82_CARIL</name>
<keyword evidence="4 9" id="KW-0863">Zinc-finger</keyword>
<dbReference type="PROSITE" id="PS50016">
    <property type="entry name" value="ZF_PHD_2"/>
    <property type="match status" value="2"/>
</dbReference>
<dbReference type="Proteomes" id="UP000811609">
    <property type="component" value="Chromosome 14"/>
</dbReference>
<organism evidence="13 15">
    <name type="scientific">Carya illinoinensis</name>
    <name type="common">Pecan</name>
    <dbReference type="NCBI Taxonomy" id="32201"/>
    <lineage>
        <taxon>Eukaryota</taxon>
        <taxon>Viridiplantae</taxon>
        <taxon>Streptophyta</taxon>
        <taxon>Embryophyta</taxon>
        <taxon>Tracheophyta</taxon>
        <taxon>Spermatophyta</taxon>
        <taxon>Magnoliopsida</taxon>
        <taxon>eudicotyledons</taxon>
        <taxon>Gunneridae</taxon>
        <taxon>Pentapetalae</taxon>
        <taxon>rosids</taxon>
        <taxon>fabids</taxon>
        <taxon>Fagales</taxon>
        <taxon>Juglandaceae</taxon>
        <taxon>Carya</taxon>
    </lineage>
</organism>
<evidence type="ECO:0000256" key="2">
    <source>
        <dbReference type="ARBA" id="ARBA00022723"/>
    </source>
</evidence>
<dbReference type="FunFam" id="3.30.40.10:FF:000638">
    <property type="entry name" value="PHD finger family protein"/>
    <property type="match status" value="1"/>
</dbReference>
<comment type="caution">
    <text evidence="13">The sequence shown here is derived from an EMBL/GenBank/DDBJ whole genome shotgun (WGS) entry which is preliminary data.</text>
</comment>
<protein>
    <submittedName>
        <fullName evidence="13">Uncharacterized protein</fullName>
    </submittedName>
</protein>
<evidence type="ECO:0000256" key="10">
    <source>
        <dbReference type="SAM" id="MobiDB-lite"/>
    </source>
</evidence>
<dbReference type="FunFam" id="3.30.40.10:FF:000238">
    <property type="entry name" value="PHD finger family protein"/>
    <property type="match status" value="1"/>
</dbReference>
<dbReference type="SMART" id="SM00249">
    <property type="entry name" value="PHD"/>
    <property type="match status" value="3"/>
</dbReference>
<evidence type="ECO:0000313" key="15">
    <source>
        <dbReference type="Proteomes" id="UP000811609"/>
    </source>
</evidence>
<feature type="domain" description="PHD-type" evidence="11">
    <location>
        <begin position="148"/>
        <end position="206"/>
    </location>
</feature>
<dbReference type="OrthoDB" id="1903104at2759"/>
<keyword evidence="5" id="KW-0862">Zinc</keyword>
<dbReference type="PROSITE" id="PS01359">
    <property type="entry name" value="ZF_PHD_1"/>
    <property type="match status" value="1"/>
</dbReference>
<reference evidence="14" key="2">
    <citation type="submission" date="2021-01" db="EMBL/GenBank/DDBJ databases">
        <authorList>
            <person name="Lovell J.T."/>
            <person name="Bentley N."/>
            <person name="Bhattarai G."/>
            <person name="Jenkins J.W."/>
            <person name="Sreedasyam A."/>
            <person name="Alarcon Y."/>
            <person name="Bock C."/>
            <person name="Boston L."/>
            <person name="Carlson J."/>
            <person name="Cervantes K."/>
            <person name="Clermont K."/>
            <person name="Krom N."/>
            <person name="Kubenka K."/>
            <person name="Mamidi S."/>
            <person name="Mattison C."/>
            <person name="Monteros M."/>
            <person name="Pisani C."/>
            <person name="Plott C."/>
            <person name="Rajasekar S."/>
            <person name="Rhein H.S."/>
            <person name="Rohla C."/>
            <person name="Song M."/>
            <person name="Hilaire R.S."/>
            <person name="Shu S."/>
            <person name="Wells L."/>
            <person name="Wang X."/>
            <person name="Webber J."/>
            <person name="Heerema R.J."/>
            <person name="Klein P."/>
            <person name="Conner P."/>
            <person name="Grauke L."/>
            <person name="Grimwood J."/>
            <person name="Schmutz J."/>
            <person name="Randall J.J."/>
        </authorList>
    </citation>
    <scope>NUCLEOTIDE SEQUENCE</scope>
    <source>
        <tissue evidence="14">Leaf</tissue>
    </source>
</reference>
<dbReference type="InterPro" id="IPR013083">
    <property type="entry name" value="Znf_RING/FYVE/PHD"/>
</dbReference>
<dbReference type="SUPFAM" id="SSF57903">
    <property type="entry name" value="FYVE/PHD zinc finger"/>
    <property type="match status" value="3"/>
</dbReference>
<dbReference type="InterPro" id="IPR001841">
    <property type="entry name" value="Znf_RING"/>
</dbReference>
<proteinExistence type="predicted"/>
<sequence>MAFHVACPITCQRICSCSLGFPGSLHSANARIDFLLDVRTIDQFLNDPSSSGILASPEYAAASNHTFQVLVPKVVALPLVLSDGGVFGGNAVDEVAPSVSTQSKRIALQKKTAAAMVAAEDYARRFESGDLSADASRGQAEEDQSNVNLMCRLCLSGENEGSEKARRMLPCKKCGKKYHRSCLKSWAQHRDLFHWSSWVCPSCRICEVCLKTGDPNKFMFCKRCDGAHHCYCQKPSHKNVNSGPYLCPRHTKCHSCGSTAPGNGLSVRWFLGYTCCDACGRLFSKGNYCPACLKVYRDSESTPMVCCDVCQHWVHCQCDNISDEKFRQFQVDGNLQYKCPTCRGECYQVKGIEDAIRELWRRKDEADCDLVSSLRAAAGLPTQEEIFSISLYSDDEENDPMRMKNDLGRSLKFSLKGLVEKSPKKTQVYVKKSLNKKYAKKKEYEAPLVINLEYQESFEGHNNAQSFGYNSDDNSSDDKLFCSKEGLQRDSFPVAGSLNQIKGICSINQPGVLKHKFVDDVMVNDEDRAPKAVRLENVKPYDLDTGEDFGKHSCKSKRVRGKKIVISLGPRKKSVTNSPMSDASSCQREKDLMTPKGDRTDGFGQLKLLKVAGKEGNLLKLREAKPETSDVNIKFGRGGAEAHEIITQERTQMLLGKRNSEGNMAAAGSLGEVRGSKELLGKPADRSEKYDESNDDFGQTTGSHLPKDIKSLLKFKLKKPTLENQNSPHPEEEKSSIKGQRSKRRRPSPLEKTSFNESSLMDANWILKKLGKDAIGKRVEVHQSYDNSWHKGVVTNIIEGKSLLYVTLDDDKVKTLELGKQGVRFVPQKGKRSRM</sequence>
<dbReference type="InterPro" id="IPR019787">
    <property type="entry name" value="Znf_PHD-finger"/>
</dbReference>
<evidence type="ECO:0000313" key="13">
    <source>
        <dbReference type="EMBL" id="KAG6628233.1"/>
    </source>
</evidence>
<evidence type="ECO:0000256" key="7">
    <source>
        <dbReference type="ARBA" id="ARBA00023163"/>
    </source>
</evidence>
<dbReference type="GO" id="GO:0008270">
    <property type="term" value="F:zinc ion binding"/>
    <property type="evidence" value="ECO:0007669"/>
    <property type="project" value="UniProtKB-KW"/>
</dbReference>
<dbReference type="InterPro" id="IPR019786">
    <property type="entry name" value="Zinc_finger_PHD-type_CS"/>
</dbReference>
<evidence type="ECO:0000256" key="4">
    <source>
        <dbReference type="ARBA" id="ARBA00022771"/>
    </source>
</evidence>
<dbReference type="Gene3D" id="3.30.40.10">
    <property type="entry name" value="Zinc/RING finger domain, C3HC4 (zinc finger)"/>
    <property type="match status" value="3"/>
</dbReference>
<dbReference type="Proteomes" id="UP000811246">
    <property type="component" value="Chromosome 14"/>
</dbReference>